<accession>A0A976BC50</accession>
<dbReference type="AlphaFoldDB" id="A0A976BC50"/>
<sequence length="205" mass="22004">MRHALSLKVTKMDDEGLGLDGVVATRSSLLIGDAAHHGSVFEFNGVRHRRKDFACIVVLENELLVVIAIAIRAIRTIRGRLSACAFAINLNGKVHLRVNYDGARLASAIDARTAHQHLFSIYVEGGITVVLDRTAHLACRAGRIVPFDTNGRVMVEHTAASSYERSACTGVVAILQRKAHISHASSPVSTQGIGPYQGAGSDGRM</sequence>
<dbReference type="Proteomes" id="UP000256862">
    <property type="component" value="Chromosome CO2235"/>
</dbReference>
<proteinExistence type="predicted"/>
<comment type="caution">
    <text evidence="2">The sequence shown here is derived from an EMBL/GenBank/DDBJ whole genome shotgun (WGS) entry which is preliminary data.</text>
</comment>
<organism evidence="2 3">
    <name type="scientific">Cupriavidus oxalaticus</name>
    <dbReference type="NCBI Taxonomy" id="96344"/>
    <lineage>
        <taxon>Bacteria</taxon>
        <taxon>Pseudomonadati</taxon>
        <taxon>Pseudomonadota</taxon>
        <taxon>Betaproteobacteria</taxon>
        <taxon>Burkholderiales</taxon>
        <taxon>Burkholderiaceae</taxon>
        <taxon>Cupriavidus</taxon>
    </lineage>
</organism>
<dbReference type="EMBL" id="OGUS01000119">
    <property type="protein sequence ID" value="SPC13581.1"/>
    <property type="molecule type" value="Genomic_DNA"/>
</dbReference>
<protein>
    <submittedName>
        <fullName evidence="2">Uncharacterized protein</fullName>
    </submittedName>
</protein>
<evidence type="ECO:0000256" key="1">
    <source>
        <dbReference type="SAM" id="MobiDB-lite"/>
    </source>
</evidence>
<feature type="region of interest" description="Disordered" evidence="1">
    <location>
        <begin position="186"/>
        <end position="205"/>
    </location>
</feature>
<name>A0A976BC50_9BURK</name>
<evidence type="ECO:0000313" key="3">
    <source>
        <dbReference type="Proteomes" id="UP000256862"/>
    </source>
</evidence>
<feature type="compositionally biased region" description="Gly residues" evidence="1">
    <location>
        <begin position="195"/>
        <end position="205"/>
    </location>
</feature>
<evidence type="ECO:0000313" key="2">
    <source>
        <dbReference type="EMBL" id="SPC13581.1"/>
    </source>
</evidence>
<reference evidence="2 3" key="1">
    <citation type="submission" date="2018-01" db="EMBL/GenBank/DDBJ databases">
        <authorList>
            <person name="Clerissi C."/>
        </authorList>
    </citation>
    <scope>NUCLEOTIDE SEQUENCE [LARGE SCALE GENOMIC DNA]</scope>
    <source>
        <strain evidence="2">Cupriavidus oxalaticus LMG 2235</strain>
    </source>
</reference>
<gene>
    <name evidence="2" type="ORF">CO2235_190076</name>
</gene>